<protein>
    <submittedName>
        <fullName evidence="1">Uncharacterized protein</fullName>
    </submittedName>
</protein>
<evidence type="ECO:0000313" key="1">
    <source>
        <dbReference type="EMBL" id="RZU63912.1"/>
    </source>
</evidence>
<reference evidence="1 2" key="1">
    <citation type="submission" date="2019-02" db="EMBL/GenBank/DDBJ databases">
        <title>Sequencing the genomes of 1000 actinobacteria strains.</title>
        <authorList>
            <person name="Klenk H.-P."/>
        </authorList>
    </citation>
    <scope>NUCLEOTIDE SEQUENCE [LARGE SCALE GENOMIC DNA]</scope>
    <source>
        <strain evidence="1 2">DSM 18319</strain>
    </source>
</reference>
<dbReference type="AlphaFoldDB" id="A0A4Q8AHP1"/>
<comment type="caution">
    <text evidence="1">The sequence shown here is derived from an EMBL/GenBank/DDBJ whole genome shotgun (WGS) entry which is preliminary data.</text>
</comment>
<gene>
    <name evidence="1" type="ORF">EV379_0201</name>
</gene>
<dbReference type="RefSeq" id="WP_278044013.1">
    <property type="nucleotide sequence ID" value="NZ_SHLC01000001.1"/>
</dbReference>
<dbReference type="Proteomes" id="UP000291483">
    <property type="component" value="Unassembled WGS sequence"/>
</dbReference>
<name>A0A4Q8AHP1_9MICO</name>
<accession>A0A4Q8AHP1</accession>
<proteinExistence type="predicted"/>
<keyword evidence="2" id="KW-1185">Reference proteome</keyword>
<organism evidence="1 2">
    <name type="scientific">Microterricola gilva</name>
    <dbReference type="NCBI Taxonomy" id="393267"/>
    <lineage>
        <taxon>Bacteria</taxon>
        <taxon>Bacillati</taxon>
        <taxon>Actinomycetota</taxon>
        <taxon>Actinomycetes</taxon>
        <taxon>Micrococcales</taxon>
        <taxon>Microbacteriaceae</taxon>
        <taxon>Microterricola</taxon>
    </lineage>
</organism>
<evidence type="ECO:0000313" key="2">
    <source>
        <dbReference type="Proteomes" id="UP000291483"/>
    </source>
</evidence>
<dbReference type="EMBL" id="SHLC01000001">
    <property type="protein sequence ID" value="RZU63912.1"/>
    <property type="molecule type" value="Genomic_DNA"/>
</dbReference>
<sequence>MIVFLSLIALLAAWGIVATVQIARRDGYRAVPDRPRGPQG</sequence>